<name>A0A8H6HV26_9AGAR</name>
<feature type="compositionally biased region" description="Basic and acidic residues" evidence="1">
    <location>
        <begin position="124"/>
        <end position="136"/>
    </location>
</feature>
<feature type="compositionally biased region" description="Basic and acidic residues" evidence="1">
    <location>
        <begin position="37"/>
        <end position="47"/>
    </location>
</feature>
<evidence type="ECO:0000313" key="2">
    <source>
        <dbReference type="EMBL" id="KAF6753729.1"/>
    </source>
</evidence>
<reference evidence="2 3" key="1">
    <citation type="submission" date="2020-07" db="EMBL/GenBank/DDBJ databases">
        <title>Comparative genomics of pyrophilous fungi reveals a link between fire events and developmental genes.</title>
        <authorList>
            <consortium name="DOE Joint Genome Institute"/>
            <person name="Steindorff A.S."/>
            <person name="Carver A."/>
            <person name="Calhoun S."/>
            <person name="Stillman K."/>
            <person name="Liu H."/>
            <person name="Lipzen A."/>
            <person name="Pangilinan J."/>
            <person name="Labutti K."/>
            <person name="Bruns T.D."/>
            <person name="Grigoriev I.V."/>
        </authorList>
    </citation>
    <scope>NUCLEOTIDE SEQUENCE [LARGE SCALE GENOMIC DNA]</scope>
    <source>
        <strain evidence="2 3">CBS 144469</strain>
    </source>
</reference>
<evidence type="ECO:0000313" key="3">
    <source>
        <dbReference type="Proteomes" id="UP000521943"/>
    </source>
</evidence>
<sequence length="254" mass="28297">MALFGKNRFTRIRSNYVASQPTSPVVAPNSQSANGLHSDDESQRRMDAPGETARLRGNRVYAAWPKSECPTPSPWSAYRSASPRSESWMGSFEQHIPAAVKHDRLDISFHPSSRHCTRPKSRVGRAEQRGSEIKERARLRDATLRPRLHWTSHPSKSRRRPNDRVGIRPAVERLPNTTTSPLGTVGTPRSRVGHVCMEDGLFGDERKLAQHQCRRCGSCTAAESPALVMGLKSTNILSLTHRHAIICKQARAAP</sequence>
<protein>
    <submittedName>
        <fullName evidence="2">Uncharacterized protein</fullName>
    </submittedName>
</protein>
<keyword evidence="3" id="KW-1185">Reference proteome</keyword>
<accession>A0A8H6HV26</accession>
<feature type="compositionally biased region" description="Basic residues" evidence="1">
    <location>
        <begin position="112"/>
        <end position="123"/>
    </location>
</feature>
<feature type="region of interest" description="Disordered" evidence="1">
    <location>
        <begin position="15"/>
        <end position="47"/>
    </location>
</feature>
<dbReference type="AlphaFoldDB" id="A0A8H6HV26"/>
<gene>
    <name evidence="2" type="ORF">DFP72DRAFT_402447</name>
</gene>
<feature type="region of interest" description="Disordered" evidence="1">
    <location>
        <begin position="109"/>
        <end position="136"/>
    </location>
</feature>
<evidence type="ECO:0000256" key="1">
    <source>
        <dbReference type="SAM" id="MobiDB-lite"/>
    </source>
</evidence>
<organism evidence="2 3">
    <name type="scientific">Ephemerocybe angulata</name>
    <dbReference type="NCBI Taxonomy" id="980116"/>
    <lineage>
        <taxon>Eukaryota</taxon>
        <taxon>Fungi</taxon>
        <taxon>Dikarya</taxon>
        <taxon>Basidiomycota</taxon>
        <taxon>Agaricomycotina</taxon>
        <taxon>Agaricomycetes</taxon>
        <taxon>Agaricomycetidae</taxon>
        <taxon>Agaricales</taxon>
        <taxon>Agaricineae</taxon>
        <taxon>Psathyrellaceae</taxon>
        <taxon>Ephemerocybe</taxon>
    </lineage>
</organism>
<dbReference type="EMBL" id="JACGCI010000038">
    <property type="protein sequence ID" value="KAF6753729.1"/>
    <property type="molecule type" value="Genomic_DNA"/>
</dbReference>
<dbReference type="Proteomes" id="UP000521943">
    <property type="component" value="Unassembled WGS sequence"/>
</dbReference>
<proteinExistence type="predicted"/>
<comment type="caution">
    <text evidence="2">The sequence shown here is derived from an EMBL/GenBank/DDBJ whole genome shotgun (WGS) entry which is preliminary data.</text>
</comment>
<feature type="compositionally biased region" description="Polar residues" evidence="1">
    <location>
        <begin position="15"/>
        <end position="35"/>
    </location>
</feature>